<dbReference type="InterPro" id="IPR002109">
    <property type="entry name" value="Glutaredoxin"/>
</dbReference>
<accession>B2A8M1</accession>
<dbReference type="EMBL" id="CP001034">
    <property type="protein sequence ID" value="ACB85905.1"/>
    <property type="molecule type" value="Genomic_DNA"/>
</dbReference>
<dbReference type="AlphaFoldDB" id="B2A8M1"/>
<dbReference type="PROSITE" id="PS51354">
    <property type="entry name" value="GLUTAREDOXIN_2"/>
    <property type="match status" value="1"/>
</dbReference>
<dbReference type="InterPro" id="IPR004045">
    <property type="entry name" value="Glutathione_S-Trfase_N"/>
</dbReference>
<dbReference type="PANTHER" id="PTHR34386:SF1">
    <property type="entry name" value="GLUTAREDOXIN-LIKE PROTEIN NRDH"/>
    <property type="match status" value="1"/>
</dbReference>
<dbReference type="Gene3D" id="3.40.30.10">
    <property type="entry name" value="Glutaredoxin"/>
    <property type="match status" value="1"/>
</dbReference>
<evidence type="ECO:0000313" key="2">
    <source>
        <dbReference type="EMBL" id="ACB85905.1"/>
    </source>
</evidence>
<dbReference type="InParanoid" id="B2A8M1"/>
<keyword evidence="3" id="KW-1185">Reference proteome</keyword>
<dbReference type="GO" id="GO:0045454">
    <property type="term" value="P:cell redox homeostasis"/>
    <property type="evidence" value="ECO:0007669"/>
    <property type="project" value="TreeGrafter"/>
</dbReference>
<proteinExistence type="predicted"/>
<dbReference type="InterPro" id="IPR036249">
    <property type="entry name" value="Thioredoxin-like_sf"/>
</dbReference>
<feature type="domain" description="GST N-terminal" evidence="1">
    <location>
        <begin position="3"/>
        <end position="78"/>
    </location>
</feature>
<name>B2A8M1_NATTJ</name>
<reference evidence="2 3" key="1">
    <citation type="submission" date="2008-04" db="EMBL/GenBank/DDBJ databases">
        <title>Complete sequence of chromosome of Natranaerobius thermophilus JW/NM-WN-LF.</title>
        <authorList>
            <consortium name="US DOE Joint Genome Institute"/>
            <person name="Copeland A."/>
            <person name="Lucas S."/>
            <person name="Lapidus A."/>
            <person name="Glavina del Rio T."/>
            <person name="Dalin E."/>
            <person name="Tice H."/>
            <person name="Bruce D."/>
            <person name="Goodwin L."/>
            <person name="Pitluck S."/>
            <person name="Chertkov O."/>
            <person name="Brettin T."/>
            <person name="Detter J.C."/>
            <person name="Han C."/>
            <person name="Kuske C.R."/>
            <person name="Schmutz J."/>
            <person name="Larimer F."/>
            <person name="Land M."/>
            <person name="Hauser L."/>
            <person name="Kyrpides N."/>
            <person name="Lykidis A."/>
            <person name="Mesbah N.M."/>
            <person name="Wiegel J."/>
        </authorList>
    </citation>
    <scope>NUCLEOTIDE SEQUENCE [LARGE SCALE GENOMIC DNA]</scope>
    <source>
        <strain evidence="3">ATCC BAA-1301 / DSM 18059 / JW/NM-WN-LF</strain>
    </source>
</reference>
<organism evidence="2 3">
    <name type="scientific">Natranaerobius thermophilus (strain ATCC BAA-1301 / DSM 18059 / JW/NM-WN-LF)</name>
    <dbReference type="NCBI Taxonomy" id="457570"/>
    <lineage>
        <taxon>Bacteria</taxon>
        <taxon>Bacillati</taxon>
        <taxon>Bacillota</taxon>
        <taxon>Clostridia</taxon>
        <taxon>Natranaerobiales</taxon>
        <taxon>Natranaerobiaceae</taxon>
        <taxon>Natranaerobius</taxon>
    </lineage>
</organism>
<evidence type="ECO:0000259" key="1">
    <source>
        <dbReference type="PROSITE" id="PS50404"/>
    </source>
</evidence>
<dbReference type="RefSeq" id="WP_012448755.1">
    <property type="nucleotide sequence ID" value="NC_010718.1"/>
</dbReference>
<dbReference type="PANTHER" id="PTHR34386">
    <property type="entry name" value="GLUTAREDOXIN"/>
    <property type="match status" value="1"/>
</dbReference>
<dbReference type="CDD" id="cd02976">
    <property type="entry name" value="NrdH"/>
    <property type="match status" value="1"/>
</dbReference>
<dbReference type="GO" id="GO:0009055">
    <property type="term" value="F:electron transfer activity"/>
    <property type="evidence" value="ECO:0007669"/>
    <property type="project" value="TreeGrafter"/>
</dbReference>
<dbReference type="eggNOG" id="COG0695">
    <property type="taxonomic scope" value="Bacteria"/>
</dbReference>
<dbReference type="Proteomes" id="UP000001683">
    <property type="component" value="Chromosome"/>
</dbReference>
<dbReference type="Pfam" id="PF00462">
    <property type="entry name" value="Glutaredoxin"/>
    <property type="match status" value="1"/>
</dbReference>
<evidence type="ECO:0000313" key="3">
    <source>
        <dbReference type="Proteomes" id="UP000001683"/>
    </source>
</evidence>
<dbReference type="PROSITE" id="PS50404">
    <property type="entry name" value="GST_NTER"/>
    <property type="match status" value="1"/>
</dbReference>
<dbReference type="KEGG" id="nth:Nther_2340"/>
<dbReference type="SUPFAM" id="SSF52833">
    <property type="entry name" value="Thioredoxin-like"/>
    <property type="match status" value="1"/>
</dbReference>
<dbReference type="HOGENOM" id="CLU_026126_9_3_9"/>
<dbReference type="InterPro" id="IPR051548">
    <property type="entry name" value="Grx-like_ET"/>
</dbReference>
<protein>
    <submittedName>
        <fullName evidence="2">Glutaredoxin</fullName>
    </submittedName>
</protein>
<reference evidence="2 3" key="2">
    <citation type="journal article" date="2011" name="J. Bacteriol.">
        <title>Complete genome sequence of the anaerobic, halophilic alkalithermophile Natranaerobius thermophilus JW/NM-WN-LF.</title>
        <authorList>
            <person name="Zhao B."/>
            <person name="Mesbah N.M."/>
            <person name="Dalin E."/>
            <person name="Goodwin L."/>
            <person name="Nolan M."/>
            <person name="Pitluck S."/>
            <person name="Chertkov O."/>
            <person name="Brettin T.S."/>
            <person name="Han J."/>
            <person name="Larimer F.W."/>
            <person name="Land M.L."/>
            <person name="Hauser L."/>
            <person name="Kyrpides N."/>
            <person name="Wiegel J."/>
        </authorList>
    </citation>
    <scope>NUCLEOTIDE SEQUENCE [LARGE SCALE GENOMIC DNA]</scope>
    <source>
        <strain evidence="3">ATCC BAA-1301 / DSM 18059 / JW/NM-WN-LF</strain>
    </source>
</reference>
<sequence length="78" mass="8974">MSEKVELFTTPTCPACKQVKSYLEEQGVDYVEHDISQDDEARKRMAEETGQMVVPIAKIGDDYIVGFDKEEYDRLLQL</sequence>
<dbReference type="STRING" id="457570.Nther_2340"/>
<gene>
    <name evidence="2" type="ordered locus">Nther_2340</name>
</gene>